<accession>A0A6M3IFP3</accession>
<feature type="compositionally biased region" description="Low complexity" evidence="1">
    <location>
        <begin position="70"/>
        <end position="81"/>
    </location>
</feature>
<reference evidence="2" key="1">
    <citation type="submission" date="2020-03" db="EMBL/GenBank/DDBJ databases">
        <title>The deep terrestrial virosphere.</title>
        <authorList>
            <person name="Holmfeldt K."/>
            <person name="Nilsson E."/>
            <person name="Simone D."/>
            <person name="Lopez-Fernandez M."/>
            <person name="Wu X."/>
            <person name="de Brujin I."/>
            <person name="Lundin D."/>
            <person name="Andersson A."/>
            <person name="Bertilsson S."/>
            <person name="Dopson M."/>
        </authorList>
    </citation>
    <scope>NUCLEOTIDE SEQUENCE</scope>
    <source>
        <strain evidence="3">MM415A02750</strain>
        <strain evidence="2">MM415B01880</strain>
    </source>
</reference>
<evidence type="ECO:0000256" key="1">
    <source>
        <dbReference type="SAM" id="MobiDB-lite"/>
    </source>
</evidence>
<organism evidence="2">
    <name type="scientific">viral metagenome</name>
    <dbReference type="NCBI Taxonomy" id="1070528"/>
    <lineage>
        <taxon>unclassified sequences</taxon>
        <taxon>metagenomes</taxon>
        <taxon>organismal metagenomes</taxon>
    </lineage>
</organism>
<dbReference type="EMBL" id="MT141953">
    <property type="protein sequence ID" value="QJA72467.1"/>
    <property type="molecule type" value="Genomic_DNA"/>
</dbReference>
<feature type="region of interest" description="Disordered" evidence="1">
    <location>
        <begin position="61"/>
        <end position="82"/>
    </location>
</feature>
<dbReference type="AlphaFoldDB" id="A0A6M3IFP3"/>
<gene>
    <name evidence="3" type="ORF">MM415A02750_0006</name>
    <name evidence="2" type="ORF">MM415B01880_0008</name>
</gene>
<dbReference type="EMBL" id="MT141212">
    <property type="protein sequence ID" value="QJA56330.1"/>
    <property type="molecule type" value="Genomic_DNA"/>
</dbReference>
<sequence>MEVEQVQCITCGNLAEDKSRCLETGLTYSSAGEREMLRPCEGWIPIPEPPAEDVVIETPVEETGSENDTVEVTPDTPEVTPAAYDSPAKVELILPDGNWNEILLYLKRPGS</sequence>
<protein>
    <submittedName>
        <fullName evidence="2">Uncharacterized protein</fullName>
    </submittedName>
</protein>
<evidence type="ECO:0000313" key="3">
    <source>
        <dbReference type="EMBL" id="QJA72467.1"/>
    </source>
</evidence>
<evidence type="ECO:0000313" key="2">
    <source>
        <dbReference type="EMBL" id="QJA56330.1"/>
    </source>
</evidence>
<name>A0A6M3IFP3_9ZZZZ</name>
<proteinExistence type="predicted"/>